<dbReference type="GO" id="GO:0005787">
    <property type="term" value="C:signal peptidase complex"/>
    <property type="evidence" value="ECO:0007669"/>
    <property type="project" value="UniProtKB-UniRule"/>
</dbReference>
<comment type="subcellular location">
    <subcellularLocation>
        <location evidence="1">Endoplasmic reticulum membrane</location>
        <topology evidence="1">Single-pass type II membrane protein</topology>
    </subcellularLocation>
</comment>
<keyword evidence="4 9" id="KW-0256">Endoplasmic reticulum</keyword>
<dbReference type="EMBL" id="KV454475">
    <property type="protein sequence ID" value="ODV64109.1"/>
    <property type="molecule type" value="Genomic_DNA"/>
</dbReference>
<comment type="function">
    <text evidence="8">Essential component of the signal peptidase complex (SPC) which catalyzes the cleavage of N-terminal signal sequences from nascent proteins as they are translocated into the lumen of the endoplasmic reticulum. Essential for the SPC catalytic activity, possibly by stabilizing and positioning the active center of the complex close to the lumenal surface. Essential for viability.</text>
</comment>
<sequence>MFSTIKRLQDSFSAASTFALVLCCLIFTSSYVQLLHDRCFDLPSTISDISLDTSLKFSRIHGSLNKKPKENARLTSFSLQTDLSPLFNLNTKQVFVYLTAEYHSVNRKDNSISNKLIFWDKIIISKDDATLNLTNLKSKYSVYDIEKSFNHKNATVRLEWNIQPWVGPLIYGSTTGLETITFI</sequence>
<keyword evidence="6 10" id="KW-1133">Transmembrane helix</keyword>
<protein>
    <recommendedName>
        <fullName evidence="9">Signal peptidase subunit 3</fullName>
    </recommendedName>
</protein>
<dbReference type="AlphaFoldDB" id="A0A1D2VR87"/>
<dbReference type="GO" id="GO:0045047">
    <property type="term" value="P:protein targeting to ER"/>
    <property type="evidence" value="ECO:0007669"/>
    <property type="project" value="EnsemblFungi"/>
</dbReference>
<dbReference type="InterPro" id="IPR007653">
    <property type="entry name" value="SPC3"/>
</dbReference>
<evidence type="ECO:0000256" key="1">
    <source>
        <dbReference type="ARBA" id="ARBA00004648"/>
    </source>
</evidence>
<dbReference type="PIRSF" id="PIRSF016089">
    <property type="entry name" value="SPC22"/>
    <property type="match status" value="1"/>
</dbReference>
<dbReference type="GeneID" id="30965122"/>
<dbReference type="PANTHER" id="PTHR12804:SF0">
    <property type="entry name" value="SIGNAL PEPTIDASE COMPLEX SUBUNIT 3"/>
    <property type="match status" value="1"/>
</dbReference>
<evidence type="ECO:0000256" key="6">
    <source>
        <dbReference type="ARBA" id="ARBA00022989"/>
    </source>
</evidence>
<dbReference type="STRING" id="1344418.A0A1D2VR87"/>
<evidence type="ECO:0000256" key="9">
    <source>
        <dbReference type="PIRNR" id="PIRNR016089"/>
    </source>
</evidence>
<reference evidence="12" key="1">
    <citation type="submission" date="2016-05" db="EMBL/GenBank/DDBJ databases">
        <title>Comparative genomics of biotechnologically important yeasts.</title>
        <authorList>
            <consortium name="DOE Joint Genome Institute"/>
            <person name="Riley R."/>
            <person name="Haridas S."/>
            <person name="Wolfe K.H."/>
            <person name="Lopes M.R."/>
            <person name="Hittinger C.T."/>
            <person name="Goker M."/>
            <person name="Salamov A."/>
            <person name="Wisecaver J."/>
            <person name="Long T.M."/>
            <person name="Aerts A.L."/>
            <person name="Barry K."/>
            <person name="Choi C."/>
            <person name="Clum A."/>
            <person name="Coughlan A.Y."/>
            <person name="Deshpande S."/>
            <person name="Douglass A.P."/>
            <person name="Hanson S.J."/>
            <person name="Klenk H.-P."/>
            <person name="Labutti K."/>
            <person name="Lapidus A."/>
            <person name="Lindquist E."/>
            <person name="Lipzen A."/>
            <person name="Meier-Kolthoff J.P."/>
            <person name="Ohm R.A."/>
            <person name="Otillar R.P."/>
            <person name="Pangilinan J."/>
            <person name="Peng Y."/>
            <person name="Rokas A."/>
            <person name="Rosa C.A."/>
            <person name="Scheuner C."/>
            <person name="Sibirny A.A."/>
            <person name="Slot J.C."/>
            <person name="Stielow J.B."/>
            <person name="Sun H."/>
            <person name="Kurtzman C.P."/>
            <person name="Blackwell M."/>
            <person name="Grigoriev I.V."/>
            <person name="Jeffries T.W."/>
        </authorList>
    </citation>
    <scope>NUCLEOTIDE SEQUENCE [LARGE SCALE GENOMIC DNA]</scope>
    <source>
        <strain evidence="12">DSM 1968</strain>
    </source>
</reference>
<evidence type="ECO:0000256" key="2">
    <source>
        <dbReference type="ARBA" id="ARBA00009289"/>
    </source>
</evidence>
<feature type="transmembrane region" description="Helical" evidence="10">
    <location>
        <begin position="12"/>
        <end position="32"/>
    </location>
</feature>
<dbReference type="PANTHER" id="PTHR12804">
    <property type="entry name" value="MICROSOMAL SIGNAL PEPTIDASE 23 KD SUBUNIT SPC22/23"/>
    <property type="match status" value="1"/>
</dbReference>
<name>A0A1D2VR87_9ASCO</name>
<evidence type="ECO:0000256" key="5">
    <source>
        <dbReference type="ARBA" id="ARBA00022968"/>
    </source>
</evidence>
<keyword evidence="5" id="KW-0735">Signal-anchor</keyword>
<comment type="similarity">
    <text evidence="2 9">Belongs to the SPCS3 family.</text>
</comment>
<dbReference type="InParanoid" id="A0A1D2VR87"/>
<evidence type="ECO:0000256" key="10">
    <source>
        <dbReference type="SAM" id="Phobius"/>
    </source>
</evidence>
<dbReference type="Proteomes" id="UP000095038">
    <property type="component" value="Unassembled WGS sequence"/>
</dbReference>
<evidence type="ECO:0000313" key="11">
    <source>
        <dbReference type="EMBL" id="ODV64109.1"/>
    </source>
</evidence>
<accession>A0A1D2VR87</accession>
<dbReference type="OrthoDB" id="10261524at2759"/>
<keyword evidence="3 10" id="KW-0812">Transmembrane</keyword>
<keyword evidence="12" id="KW-1185">Reference proteome</keyword>
<evidence type="ECO:0000256" key="8">
    <source>
        <dbReference type="ARBA" id="ARBA00045670"/>
    </source>
</evidence>
<evidence type="ECO:0000256" key="3">
    <source>
        <dbReference type="ARBA" id="ARBA00022692"/>
    </source>
</evidence>
<evidence type="ECO:0000256" key="4">
    <source>
        <dbReference type="ARBA" id="ARBA00022824"/>
    </source>
</evidence>
<dbReference type="RefSeq" id="XP_020050416.1">
    <property type="nucleotide sequence ID" value="XM_020191486.1"/>
</dbReference>
<organism evidence="11 12">
    <name type="scientific">Ascoidea rubescens DSM 1968</name>
    <dbReference type="NCBI Taxonomy" id="1344418"/>
    <lineage>
        <taxon>Eukaryota</taxon>
        <taxon>Fungi</taxon>
        <taxon>Dikarya</taxon>
        <taxon>Ascomycota</taxon>
        <taxon>Saccharomycotina</taxon>
        <taxon>Saccharomycetes</taxon>
        <taxon>Ascoideaceae</taxon>
        <taxon>Ascoidea</taxon>
    </lineage>
</organism>
<dbReference type="GO" id="GO:0006465">
    <property type="term" value="P:signal peptide processing"/>
    <property type="evidence" value="ECO:0007669"/>
    <property type="project" value="UniProtKB-UniRule"/>
</dbReference>
<evidence type="ECO:0000313" key="12">
    <source>
        <dbReference type="Proteomes" id="UP000095038"/>
    </source>
</evidence>
<dbReference type="Pfam" id="PF04573">
    <property type="entry name" value="SPC22"/>
    <property type="match status" value="1"/>
</dbReference>
<evidence type="ECO:0000256" key="7">
    <source>
        <dbReference type="ARBA" id="ARBA00023136"/>
    </source>
</evidence>
<gene>
    <name evidence="11" type="ORF">ASCRUDRAFT_68133</name>
</gene>
<keyword evidence="7 9" id="KW-0472">Membrane</keyword>
<proteinExistence type="inferred from homology"/>
<dbReference type="FunCoup" id="A0A1D2VR87">
    <property type="interactions" value="426"/>
</dbReference>